<organism evidence="3 4">
    <name type="scientific">Theileria orientalis strain Shintoku</name>
    <dbReference type="NCBI Taxonomy" id="869250"/>
    <lineage>
        <taxon>Eukaryota</taxon>
        <taxon>Sar</taxon>
        <taxon>Alveolata</taxon>
        <taxon>Apicomplexa</taxon>
        <taxon>Aconoidasida</taxon>
        <taxon>Piroplasmida</taxon>
        <taxon>Theileriidae</taxon>
        <taxon>Theileria</taxon>
    </lineage>
</organism>
<dbReference type="Gene3D" id="3.90.79.10">
    <property type="entry name" value="Nucleoside Triphosphate Pyrophosphohydrolase"/>
    <property type="match status" value="1"/>
</dbReference>
<feature type="domain" description="Nudix hydrolase" evidence="2">
    <location>
        <begin position="97"/>
        <end position="225"/>
    </location>
</feature>
<evidence type="ECO:0000256" key="1">
    <source>
        <dbReference type="ARBA" id="ARBA00022801"/>
    </source>
</evidence>
<gene>
    <name evidence="3" type="ORF">TOT_040000175</name>
</gene>
<dbReference type="GO" id="GO:0019693">
    <property type="term" value="P:ribose phosphate metabolic process"/>
    <property type="evidence" value="ECO:0007669"/>
    <property type="project" value="TreeGrafter"/>
</dbReference>
<dbReference type="GO" id="GO:0006753">
    <property type="term" value="P:nucleoside phosphate metabolic process"/>
    <property type="evidence" value="ECO:0007669"/>
    <property type="project" value="TreeGrafter"/>
</dbReference>
<evidence type="ECO:0000259" key="2">
    <source>
        <dbReference type="PROSITE" id="PS51462"/>
    </source>
</evidence>
<keyword evidence="1 3" id="KW-0378">Hydrolase</keyword>
<dbReference type="RefSeq" id="XP_009692094.1">
    <property type="nucleotide sequence ID" value="XM_009693799.1"/>
</dbReference>
<dbReference type="InterPro" id="IPR015797">
    <property type="entry name" value="NUDIX_hydrolase-like_dom_sf"/>
</dbReference>
<accession>J4C924</accession>
<dbReference type="AlphaFoldDB" id="J4C924"/>
<evidence type="ECO:0000313" key="3">
    <source>
        <dbReference type="EMBL" id="BAM41793.1"/>
    </source>
</evidence>
<reference evidence="3 4" key="1">
    <citation type="journal article" date="2012" name="MBio">
        <title>Comparative genome analysis of three eukaryotic parasites with differing abilities to transform leukocytes reveals key mediators of Theileria-induced leukocyte transformation.</title>
        <authorList>
            <person name="Hayashida K."/>
            <person name="Hara Y."/>
            <person name="Abe T."/>
            <person name="Yamasaki C."/>
            <person name="Toyoda A."/>
            <person name="Kosuge T."/>
            <person name="Suzuki Y."/>
            <person name="Sato Y."/>
            <person name="Kawashima S."/>
            <person name="Katayama T."/>
            <person name="Wakaguri H."/>
            <person name="Inoue N."/>
            <person name="Homma K."/>
            <person name="Tada-Umezaki M."/>
            <person name="Yagi Y."/>
            <person name="Fujii Y."/>
            <person name="Habara T."/>
            <person name="Kanehisa M."/>
            <person name="Watanabe H."/>
            <person name="Ito K."/>
            <person name="Gojobori T."/>
            <person name="Sugawara H."/>
            <person name="Imanishi T."/>
            <person name="Weir W."/>
            <person name="Gardner M."/>
            <person name="Pain A."/>
            <person name="Shiels B."/>
            <person name="Hattori M."/>
            <person name="Nene V."/>
            <person name="Sugimoto C."/>
        </authorList>
    </citation>
    <scope>NUCLEOTIDE SEQUENCE [LARGE SCALE GENOMIC DNA]</scope>
    <source>
        <strain evidence="3 4">Shintoku</strain>
    </source>
</reference>
<dbReference type="KEGG" id="tot:TOT_040000175"/>
<dbReference type="InterPro" id="IPR000086">
    <property type="entry name" value="NUDIX_hydrolase_dom"/>
</dbReference>
<dbReference type="PROSITE" id="PS51462">
    <property type="entry name" value="NUDIX"/>
    <property type="match status" value="1"/>
</dbReference>
<dbReference type="eggNOG" id="KOG3041">
    <property type="taxonomic scope" value="Eukaryota"/>
</dbReference>
<dbReference type="PANTHER" id="PTHR11839">
    <property type="entry name" value="UDP/ADP-SUGAR PYROPHOSPHATASE"/>
    <property type="match status" value="1"/>
</dbReference>
<proteinExistence type="predicted"/>
<dbReference type="GeneID" id="20716268"/>
<dbReference type="OMA" id="ICDRDES"/>
<sequence length="225" mass="25522">MELQTPPKGTIKLLKRVYINKSPWIQLERIYYKELDSNDTNRPDVDGLFFELFTFLEPFVPVQCDDNGAPINLQKNVRYWDVFSRRQVNQPSHPNSATTLAFCYKLVDNKYSFFLSVVEQFRPSVNVHTLEFPSGICDPGEDTTTCGLRELKEETGYTGVLLRKSPNLPTSVLGNDNTCLITVLVDLDLDVNLNPVQSLEPTETITAHVFPLCNLLEVCCSLQLS</sequence>
<dbReference type="OrthoDB" id="10249920at2759"/>
<dbReference type="GO" id="GO:0005634">
    <property type="term" value="C:nucleus"/>
    <property type="evidence" value="ECO:0007669"/>
    <property type="project" value="TreeGrafter"/>
</dbReference>
<dbReference type="Proteomes" id="UP000003786">
    <property type="component" value="Chromosome 4"/>
</dbReference>
<protein>
    <submittedName>
        <fullName evidence="3">Nucleoside diphosphate hydrolase</fullName>
    </submittedName>
</protein>
<evidence type="ECO:0000313" key="4">
    <source>
        <dbReference type="Proteomes" id="UP000003786"/>
    </source>
</evidence>
<name>J4C924_THEOR</name>
<keyword evidence="4" id="KW-1185">Reference proteome</keyword>
<dbReference type="GO" id="GO:0047631">
    <property type="term" value="F:ADP-ribose diphosphatase activity"/>
    <property type="evidence" value="ECO:0007669"/>
    <property type="project" value="TreeGrafter"/>
</dbReference>
<dbReference type="VEuPathDB" id="PiroplasmaDB:TOT_040000175"/>
<dbReference type="STRING" id="869250.J4C924"/>
<dbReference type="Pfam" id="PF00293">
    <property type="entry name" value="NUDIX"/>
    <property type="match status" value="1"/>
</dbReference>
<dbReference type="SUPFAM" id="SSF55811">
    <property type="entry name" value="Nudix"/>
    <property type="match status" value="1"/>
</dbReference>
<dbReference type="EMBL" id="AP011949">
    <property type="protein sequence ID" value="BAM41793.1"/>
    <property type="molecule type" value="Genomic_DNA"/>
</dbReference>
<dbReference type="PANTHER" id="PTHR11839:SF1">
    <property type="entry name" value="ADP-SUGAR PYROPHOSPHATASE"/>
    <property type="match status" value="1"/>
</dbReference>